<evidence type="ECO:0000256" key="11">
    <source>
        <dbReference type="SAM" id="MobiDB-lite"/>
    </source>
</evidence>
<dbReference type="PANTHER" id="PTHR12960:SF0">
    <property type="entry name" value="MRNA EXPORT FACTOR GLE1"/>
    <property type="match status" value="1"/>
</dbReference>
<evidence type="ECO:0000256" key="8">
    <source>
        <dbReference type="ARBA" id="ARBA00023242"/>
    </source>
</evidence>
<evidence type="ECO:0000256" key="9">
    <source>
        <dbReference type="ARBA" id="ARBA00026227"/>
    </source>
</evidence>
<protein>
    <recommendedName>
        <fullName evidence="9">mRNA export factor GLE1</fullName>
    </recommendedName>
    <alternativeName>
        <fullName evidence="10">Nucleoporin GLE1</fullName>
    </alternativeName>
</protein>
<dbReference type="GO" id="GO:0016973">
    <property type="term" value="P:poly(A)+ mRNA export from nucleus"/>
    <property type="evidence" value="ECO:0007669"/>
    <property type="project" value="InterPro"/>
</dbReference>
<feature type="region of interest" description="Disordered" evidence="11">
    <location>
        <begin position="167"/>
        <end position="195"/>
    </location>
</feature>
<keyword evidence="6" id="KW-0811">Translocation</keyword>
<dbReference type="GO" id="GO:0015031">
    <property type="term" value="P:protein transport"/>
    <property type="evidence" value="ECO:0007669"/>
    <property type="project" value="UniProtKB-KW"/>
</dbReference>
<keyword evidence="8" id="KW-0539">Nucleus</keyword>
<evidence type="ECO:0000256" key="5">
    <source>
        <dbReference type="ARBA" id="ARBA00022927"/>
    </source>
</evidence>
<dbReference type="HOGENOM" id="CLU_018821_1_0_1"/>
<dbReference type="GO" id="GO:0005543">
    <property type="term" value="F:phospholipid binding"/>
    <property type="evidence" value="ECO:0007669"/>
    <property type="project" value="TreeGrafter"/>
</dbReference>
<feature type="compositionally biased region" description="Polar residues" evidence="11">
    <location>
        <begin position="214"/>
        <end position="233"/>
    </location>
</feature>
<dbReference type="STRING" id="1442369.A0A0D2H3S1"/>
<dbReference type="Pfam" id="PF07817">
    <property type="entry name" value="GLE1"/>
    <property type="match status" value="1"/>
</dbReference>
<name>A0A0D2H3S1_9EURO</name>
<dbReference type="EMBL" id="KN847478">
    <property type="protein sequence ID" value="KIX05033.1"/>
    <property type="molecule type" value="Genomic_DNA"/>
</dbReference>
<keyword evidence="7" id="KW-0906">Nuclear pore complex</keyword>
<dbReference type="PANTHER" id="PTHR12960">
    <property type="entry name" value="GLE-1-RELATED"/>
    <property type="match status" value="1"/>
</dbReference>
<dbReference type="RefSeq" id="XP_013272169.1">
    <property type="nucleotide sequence ID" value="XM_013416715.1"/>
</dbReference>
<evidence type="ECO:0000256" key="3">
    <source>
        <dbReference type="ARBA" id="ARBA00022448"/>
    </source>
</evidence>
<dbReference type="OrthoDB" id="420884at2759"/>
<dbReference type="GO" id="GO:0031369">
    <property type="term" value="F:translation initiation factor binding"/>
    <property type="evidence" value="ECO:0007669"/>
    <property type="project" value="TreeGrafter"/>
</dbReference>
<dbReference type="Gene3D" id="1.25.40.510">
    <property type="entry name" value="GLE1-like"/>
    <property type="match status" value="1"/>
</dbReference>
<dbReference type="GO" id="GO:0005737">
    <property type="term" value="C:cytoplasm"/>
    <property type="evidence" value="ECO:0007669"/>
    <property type="project" value="TreeGrafter"/>
</dbReference>
<dbReference type="AlphaFoldDB" id="A0A0D2H3S1"/>
<dbReference type="GeneID" id="25293976"/>
<organism evidence="12 13">
    <name type="scientific">Rhinocladiella mackenziei CBS 650.93</name>
    <dbReference type="NCBI Taxonomy" id="1442369"/>
    <lineage>
        <taxon>Eukaryota</taxon>
        <taxon>Fungi</taxon>
        <taxon>Dikarya</taxon>
        <taxon>Ascomycota</taxon>
        <taxon>Pezizomycotina</taxon>
        <taxon>Eurotiomycetes</taxon>
        <taxon>Chaetothyriomycetidae</taxon>
        <taxon>Chaetothyriales</taxon>
        <taxon>Herpotrichiellaceae</taxon>
        <taxon>Rhinocladiella</taxon>
    </lineage>
</organism>
<evidence type="ECO:0000256" key="2">
    <source>
        <dbReference type="ARBA" id="ARBA00011056"/>
    </source>
</evidence>
<feature type="region of interest" description="Disordered" evidence="11">
    <location>
        <begin position="104"/>
        <end position="152"/>
    </location>
</feature>
<proteinExistence type="inferred from homology"/>
<evidence type="ECO:0000256" key="4">
    <source>
        <dbReference type="ARBA" id="ARBA00022816"/>
    </source>
</evidence>
<keyword evidence="5" id="KW-0653">Protein transport</keyword>
<dbReference type="GO" id="GO:0044614">
    <property type="term" value="C:nuclear pore cytoplasmic filaments"/>
    <property type="evidence" value="ECO:0007669"/>
    <property type="project" value="TreeGrafter"/>
</dbReference>
<feature type="region of interest" description="Disordered" evidence="11">
    <location>
        <begin position="1"/>
        <end position="27"/>
    </location>
</feature>
<sequence length="585" mass="67089">MAHTEVHSSPFQARNSPRFRRNDDSPSRQLQFELQRAFSQIDLQEDERQRLHAYQRRQHQEELNARELAQAEVHRAELKVANAQHEIVRRQAEAALQVYIKQEEEERQRREEERKRLEEEEKRKREEELARRRAEQERKAREEKERREKEERARAEAERLAIYEKQKAAAEERQRKEREAEELRQREEKAKADQEAALRQQEAEKAAVAAKVPISTSTRPSRQSTDAAPSWSSDPEVRHMQYLVLHRKLKEFRGDFWEKAKKDPTLKPQVGDMRRAMRTSVGQLTDDKAGNKKAHERVRSTLQRALREIPSPPVSVSEYLPPHLSLLDKETTTVPSLVLYLLSVFSKAVINAFVGECAVNTKAAEPIGTLVAQIFSMPELQFPRNVPSVNSGLHYDKFGGTAPTPPMKPASVSLISVLMCKFHATAPILFGVYGPESTSAGKLRLGWRLDKISDDKKAFVTENKHYDRLTGLGAGYASIALRNFSMAKAKNPWPPVNYWSSLAHITNTPPTEVQTSHLILLKSMLENNAMDRFVLFYGVAGIAALRQAAIEFPKTLPRQLQERPVTKALALMIEGWKTEKHFILD</sequence>
<gene>
    <name evidence="12" type="ORF">Z518_05905</name>
</gene>
<evidence type="ECO:0000256" key="6">
    <source>
        <dbReference type="ARBA" id="ARBA00023010"/>
    </source>
</evidence>
<keyword evidence="3" id="KW-0813">Transport</keyword>
<accession>A0A0D2H3S1</accession>
<feature type="region of interest" description="Disordered" evidence="11">
    <location>
        <begin position="207"/>
        <end position="234"/>
    </location>
</feature>
<reference evidence="12 13" key="1">
    <citation type="submission" date="2015-01" db="EMBL/GenBank/DDBJ databases">
        <title>The Genome Sequence of Rhinocladiella mackenzie CBS 650.93.</title>
        <authorList>
            <consortium name="The Broad Institute Genomics Platform"/>
            <person name="Cuomo C."/>
            <person name="de Hoog S."/>
            <person name="Gorbushina A."/>
            <person name="Stielow B."/>
            <person name="Teixiera M."/>
            <person name="Abouelleil A."/>
            <person name="Chapman S.B."/>
            <person name="Priest M."/>
            <person name="Young S.K."/>
            <person name="Wortman J."/>
            <person name="Nusbaum C."/>
            <person name="Birren B."/>
        </authorList>
    </citation>
    <scope>NUCLEOTIDE SEQUENCE [LARGE SCALE GENOMIC DNA]</scope>
    <source>
        <strain evidence="12 13">CBS 650.93</strain>
    </source>
</reference>
<comment type="similarity">
    <text evidence="2">Belongs to the GLE1 family.</text>
</comment>
<dbReference type="InterPro" id="IPR012476">
    <property type="entry name" value="GLE1"/>
</dbReference>
<keyword evidence="4" id="KW-0509">mRNA transport</keyword>
<comment type="subcellular location">
    <subcellularLocation>
        <location evidence="1">Nucleus</location>
        <location evidence="1">Nuclear pore complex</location>
    </subcellularLocation>
</comment>
<dbReference type="Proteomes" id="UP000053617">
    <property type="component" value="Unassembled WGS sequence"/>
</dbReference>
<evidence type="ECO:0000313" key="13">
    <source>
        <dbReference type="Proteomes" id="UP000053617"/>
    </source>
</evidence>
<evidence type="ECO:0000256" key="10">
    <source>
        <dbReference type="ARBA" id="ARBA00029983"/>
    </source>
</evidence>
<evidence type="ECO:0000313" key="12">
    <source>
        <dbReference type="EMBL" id="KIX05033.1"/>
    </source>
</evidence>
<dbReference type="GO" id="GO:0000822">
    <property type="term" value="F:inositol hexakisphosphate binding"/>
    <property type="evidence" value="ECO:0007669"/>
    <property type="project" value="TreeGrafter"/>
</dbReference>
<dbReference type="VEuPathDB" id="FungiDB:Z518_05905"/>
<evidence type="ECO:0000256" key="1">
    <source>
        <dbReference type="ARBA" id="ARBA00004567"/>
    </source>
</evidence>
<keyword evidence="13" id="KW-1185">Reference proteome</keyword>
<dbReference type="InterPro" id="IPR038506">
    <property type="entry name" value="GLE1-like_sf"/>
</dbReference>
<evidence type="ECO:0000256" key="7">
    <source>
        <dbReference type="ARBA" id="ARBA00023132"/>
    </source>
</evidence>